<evidence type="ECO:0000256" key="1">
    <source>
        <dbReference type="ARBA" id="ARBA00008714"/>
    </source>
</evidence>
<dbReference type="PIRSF" id="PIRSF000349">
    <property type="entry name" value="SODismutase"/>
    <property type="match status" value="1"/>
</dbReference>
<feature type="binding site" evidence="5">
    <location>
        <position position="182"/>
    </location>
    <ligand>
        <name>Mn(2+)</name>
        <dbReference type="ChEBI" id="CHEBI:29035"/>
    </ligand>
</feature>
<dbReference type="EMBL" id="PCVG01000035">
    <property type="protein sequence ID" value="PIQ68675.1"/>
    <property type="molecule type" value="Genomic_DNA"/>
</dbReference>
<dbReference type="InterPro" id="IPR050265">
    <property type="entry name" value="Fe/Mn_Superoxide_Dismutase"/>
</dbReference>
<sequence length="221" mass="25659">MDCQRKSVIYYDTHEVIRKLSVTTMFTEQKFNIPELKGISAKTVEEHLKLYAGYVKNANSILEKIPEYEGYAKEDTFAPYVVSELHRRFSFEFDGMRNHEYYFSAFERGPTPLTGEGLKKAIEKDFGSFDTWLARFKTVAKTRGIGWAMLYYDKTSSKLLNAWIDEQHLGHLTGLSPILALDMWEHSFVADYQPSGKGMYIDDFFENLNWSMIEKNFVSAC</sequence>
<dbReference type="EC" id="1.15.1.1" evidence="2"/>
<proteinExistence type="inferred from homology"/>
<dbReference type="PANTHER" id="PTHR11404:SF6">
    <property type="entry name" value="SUPEROXIDE DISMUTASE [MN], MITOCHONDRIAL"/>
    <property type="match status" value="1"/>
</dbReference>
<evidence type="ECO:0000256" key="3">
    <source>
        <dbReference type="ARBA" id="ARBA00022723"/>
    </source>
</evidence>
<feature type="binding site" evidence="5">
    <location>
        <position position="47"/>
    </location>
    <ligand>
        <name>Mn(2+)</name>
        <dbReference type="ChEBI" id="CHEBI:29035"/>
    </ligand>
</feature>
<evidence type="ECO:0000256" key="5">
    <source>
        <dbReference type="PIRSR" id="PIRSR000349-1"/>
    </source>
</evidence>
<dbReference type="Gene3D" id="1.10.287.990">
    <property type="entry name" value="Fe,Mn superoxide dismutase (SOD) domain"/>
    <property type="match status" value="1"/>
</dbReference>
<comment type="similarity">
    <text evidence="1">Belongs to the iron/manganese superoxide dismutase family.</text>
</comment>
<evidence type="ECO:0000256" key="4">
    <source>
        <dbReference type="ARBA" id="ARBA00023002"/>
    </source>
</evidence>
<dbReference type="SUPFAM" id="SSF46609">
    <property type="entry name" value="Fe,Mn superoxide dismutase (SOD), N-terminal domain"/>
    <property type="match status" value="1"/>
</dbReference>
<keyword evidence="3 5" id="KW-0479">Metal-binding</keyword>
<feature type="domain" description="Manganese/iron superoxide dismutase C-terminal" evidence="6">
    <location>
        <begin position="117"/>
        <end position="216"/>
    </location>
</feature>
<dbReference type="InterPro" id="IPR019832">
    <property type="entry name" value="Mn/Fe_SOD_C"/>
</dbReference>
<evidence type="ECO:0000259" key="6">
    <source>
        <dbReference type="Pfam" id="PF02777"/>
    </source>
</evidence>
<feature type="binding site" evidence="5">
    <location>
        <position position="186"/>
    </location>
    <ligand>
        <name>Mn(2+)</name>
        <dbReference type="ChEBI" id="CHEBI:29035"/>
    </ligand>
</feature>
<dbReference type="InterPro" id="IPR001189">
    <property type="entry name" value="Mn/Fe_SOD"/>
</dbReference>
<gene>
    <name evidence="7" type="ORF">COV91_02855</name>
</gene>
<feature type="binding site" evidence="5">
    <location>
        <position position="99"/>
    </location>
    <ligand>
        <name>Mn(2+)</name>
        <dbReference type="ChEBI" id="CHEBI:29035"/>
    </ligand>
</feature>
<dbReference type="SUPFAM" id="SSF54719">
    <property type="entry name" value="Fe,Mn superoxide dismutase (SOD), C-terminal domain"/>
    <property type="match status" value="1"/>
</dbReference>
<protein>
    <recommendedName>
        <fullName evidence="2">superoxide dismutase</fullName>
        <ecNumber evidence="2">1.15.1.1</ecNumber>
    </recommendedName>
</protein>
<reference evidence="7 8" key="1">
    <citation type="submission" date="2017-09" db="EMBL/GenBank/DDBJ databases">
        <title>Depth-based differentiation of microbial function through sediment-hosted aquifers and enrichment of novel symbionts in the deep terrestrial subsurface.</title>
        <authorList>
            <person name="Probst A.J."/>
            <person name="Ladd B."/>
            <person name="Jarett J.K."/>
            <person name="Geller-Mcgrath D.E."/>
            <person name="Sieber C.M."/>
            <person name="Emerson J.B."/>
            <person name="Anantharaman K."/>
            <person name="Thomas B.C."/>
            <person name="Malmstrom R."/>
            <person name="Stieglmeier M."/>
            <person name="Klingl A."/>
            <person name="Woyke T."/>
            <person name="Ryan C.M."/>
            <person name="Banfield J.F."/>
        </authorList>
    </citation>
    <scope>NUCLEOTIDE SEQUENCE [LARGE SCALE GENOMIC DNA]</scope>
    <source>
        <strain evidence="7">CG11_big_fil_rev_8_21_14_0_20_46_11</strain>
    </source>
</reference>
<evidence type="ECO:0000313" key="8">
    <source>
        <dbReference type="Proteomes" id="UP000229342"/>
    </source>
</evidence>
<dbReference type="Proteomes" id="UP000229342">
    <property type="component" value="Unassembled WGS sequence"/>
</dbReference>
<evidence type="ECO:0000256" key="2">
    <source>
        <dbReference type="ARBA" id="ARBA00012682"/>
    </source>
</evidence>
<accession>A0A2H0KBS7</accession>
<evidence type="ECO:0000313" key="7">
    <source>
        <dbReference type="EMBL" id="PIQ68675.1"/>
    </source>
</evidence>
<dbReference type="GO" id="GO:0004784">
    <property type="term" value="F:superoxide dismutase activity"/>
    <property type="evidence" value="ECO:0007669"/>
    <property type="project" value="UniProtKB-EC"/>
</dbReference>
<dbReference type="Gene3D" id="3.55.40.20">
    <property type="entry name" value="Iron/manganese superoxide dismutase, C-terminal domain"/>
    <property type="match status" value="1"/>
</dbReference>
<dbReference type="InterPro" id="IPR036324">
    <property type="entry name" value="Mn/Fe_SOD_N_sf"/>
</dbReference>
<dbReference type="AlphaFoldDB" id="A0A2H0KBS7"/>
<dbReference type="Pfam" id="PF02777">
    <property type="entry name" value="Sod_Fe_C"/>
    <property type="match status" value="1"/>
</dbReference>
<keyword evidence="4" id="KW-0560">Oxidoreductase</keyword>
<dbReference type="InterPro" id="IPR036314">
    <property type="entry name" value="SOD_C_sf"/>
</dbReference>
<comment type="caution">
    <text evidence="7">The sequence shown here is derived from an EMBL/GenBank/DDBJ whole genome shotgun (WGS) entry which is preliminary data.</text>
</comment>
<dbReference type="GO" id="GO:0046872">
    <property type="term" value="F:metal ion binding"/>
    <property type="evidence" value="ECO:0007669"/>
    <property type="project" value="UniProtKB-KW"/>
</dbReference>
<organism evidence="7 8">
    <name type="scientific">Candidatus Taylorbacteria bacterium CG11_big_fil_rev_8_21_14_0_20_46_11</name>
    <dbReference type="NCBI Taxonomy" id="1975025"/>
    <lineage>
        <taxon>Bacteria</taxon>
        <taxon>Candidatus Tayloriibacteriota</taxon>
    </lineage>
</organism>
<dbReference type="PANTHER" id="PTHR11404">
    <property type="entry name" value="SUPEROXIDE DISMUTASE 2"/>
    <property type="match status" value="1"/>
</dbReference>
<name>A0A2H0KBS7_9BACT</name>